<dbReference type="InterPro" id="IPR038770">
    <property type="entry name" value="Na+/solute_symporter_sf"/>
</dbReference>
<proteinExistence type="inferred from homology"/>
<dbReference type="InterPro" id="IPR002657">
    <property type="entry name" value="BilAc:Na_symport/Acr3"/>
</dbReference>
<keyword evidence="7 8" id="KW-0472">Membrane</keyword>
<sequence length="344" mass="37787">MLNTLKSIIGASWISLLLIASILIGAVLGGRWPDAAGLLGDQVDRTLLALIGLLFFGVRFEAIARVRGRLRTVGLILIANFLFVPTIGYAIASMLLPAQPLFMVGLMIYFMSPCTDWFLGFTRLAQGNVALGTALIPINMAVQLLLYPIYLQLFTRSLVQVQAGMIGDTLLHWFLVPFVIAVTAHYGLRWLVGAERFHSLLIRIDQAIPWVIALLVMEIFAAHIAVILEHRSVFAWILLAVFVFFVLTFFLGEGISRGARLAYTDHALLTMSIAARNAPLMLAVTMAALPGQPLIYAALIIGMLVEFPHLTALQRVLLGQRQRNAASGMTFAGPRSSHPFSRRP</sequence>
<gene>
    <name evidence="9" type="ORF">ACFO0J_04280</name>
</gene>
<feature type="transmembrane region" description="Helical" evidence="8">
    <location>
        <begin position="294"/>
        <end position="313"/>
    </location>
</feature>
<evidence type="ECO:0000256" key="5">
    <source>
        <dbReference type="ARBA" id="ARBA00022692"/>
    </source>
</evidence>
<keyword evidence="4" id="KW-1003">Cell membrane</keyword>
<feature type="transmembrane region" description="Helical" evidence="8">
    <location>
        <begin position="73"/>
        <end position="95"/>
    </location>
</feature>
<dbReference type="InterPro" id="IPR004706">
    <property type="entry name" value="Arsenical-R_Acr3"/>
</dbReference>
<feature type="transmembrane region" description="Helical" evidence="8">
    <location>
        <begin position="170"/>
        <end position="188"/>
    </location>
</feature>
<evidence type="ECO:0000256" key="3">
    <source>
        <dbReference type="ARBA" id="ARBA00022448"/>
    </source>
</evidence>
<protein>
    <submittedName>
        <fullName evidence="9">Arsenic resistance protein</fullName>
    </submittedName>
</protein>
<feature type="transmembrane region" description="Helical" evidence="8">
    <location>
        <begin position="129"/>
        <end position="150"/>
    </location>
</feature>
<organism evidence="9 10">
    <name type="scientific">Castellaniella hirudinis</name>
    <dbReference type="NCBI Taxonomy" id="1144617"/>
    <lineage>
        <taxon>Bacteria</taxon>
        <taxon>Pseudomonadati</taxon>
        <taxon>Pseudomonadota</taxon>
        <taxon>Betaproteobacteria</taxon>
        <taxon>Burkholderiales</taxon>
        <taxon>Alcaligenaceae</taxon>
        <taxon>Castellaniella</taxon>
    </lineage>
</organism>
<dbReference type="RefSeq" id="WP_376811810.1">
    <property type="nucleotide sequence ID" value="NZ_JBHSDY010000002.1"/>
</dbReference>
<evidence type="ECO:0000256" key="1">
    <source>
        <dbReference type="ARBA" id="ARBA00004651"/>
    </source>
</evidence>
<feature type="transmembrane region" description="Helical" evidence="8">
    <location>
        <begin position="234"/>
        <end position="255"/>
    </location>
</feature>
<comment type="subcellular location">
    <subcellularLocation>
        <location evidence="1">Cell membrane</location>
        <topology evidence="1">Multi-pass membrane protein</topology>
    </subcellularLocation>
</comment>
<comment type="similarity">
    <text evidence="2">Belongs to the arsenical resistance-3 (ACR3) (TC 2.A.59) family.</text>
</comment>
<evidence type="ECO:0000256" key="6">
    <source>
        <dbReference type="ARBA" id="ARBA00022989"/>
    </source>
</evidence>
<evidence type="ECO:0000256" key="7">
    <source>
        <dbReference type="ARBA" id="ARBA00023136"/>
    </source>
</evidence>
<dbReference type="EMBL" id="JBHSDY010000002">
    <property type="protein sequence ID" value="MFC4297256.1"/>
    <property type="molecule type" value="Genomic_DNA"/>
</dbReference>
<name>A0ABV8RYG2_9BURK</name>
<feature type="transmembrane region" description="Helical" evidence="8">
    <location>
        <begin position="267"/>
        <end position="288"/>
    </location>
</feature>
<feature type="transmembrane region" description="Helical" evidence="8">
    <location>
        <begin position="47"/>
        <end position="66"/>
    </location>
</feature>
<dbReference type="PANTHER" id="PTHR43057:SF1">
    <property type="entry name" value="ARSENICAL-RESISTANCE PROTEIN 3"/>
    <property type="match status" value="1"/>
</dbReference>
<feature type="transmembrane region" description="Helical" evidence="8">
    <location>
        <begin position="7"/>
        <end position="27"/>
    </location>
</feature>
<evidence type="ECO:0000256" key="4">
    <source>
        <dbReference type="ARBA" id="ARBA00022475"/>
    </source>
</evidence>
<dbReference type="PANTHER" id="PTHR43057">
    <property type="entry name" value="ARSENITE EFFLUX TRANSPORTER"/>
    <property type="match status" value="1"/>
</dbReference>
<comment type="caution">
    <text evidence="9">The sequence shown here is derived from an EMBL/GenBank/DDBJ whole genome shotgun (WGS) entry which is preliminary data.</text>
</comment>
<accession>A0ABV8RYG2</accession>
<dbReference type="Gene3D" id="1.20.1530.20">
    <property type="match status" value="1"/>
</dbReference>
<evidence type="ECO:0000313" key="10">
    <source>
        <dbReference type="Proteomes" id="UP001595756"/>
    </source>
</evidence>
<dbReference type="Pfam" id="PF01758">
    <property type="entry name" value="SBF"/>
    <property type="match status" value="1"/>
</dbReference>
<feature type="transmembrane region" description="Helical" evidence="8">
    <location>
        <begin position="101"/>
        <end position="122"/>
    </location>
</feature>
<evidence type="ECO:0000256" key="8">
    <source>
        <dbReference type="SAM" id="Phobius"/>
    </source>
</evidence>
<evidence type="ECO:0000313" key="9">
    <source>
        <dbReference type="EMBL" id="MFC4297256.1"/>
    </source>
</evidence>
<dbReference type="Proteomes" id="UP001595756">
    <property type="component" value="Unassembled WGS sequence"/>
</dbReference>
<reference evidence="10" key="1">
    <citation type="journal article" date="2019" name="Int. J. Syst. Evol. Microbiol.">
        <title>The Global Catalogue of Microorganisms (GCM) 10K type strain sequencing project: providing services to taxonomists for standard genome sequencing and annotation.</title>
        <authorList>
            <consortium name="The Broad Institute Genomics Platform"/>
            <consortium name="The Broad Institute Genome Sequencing Center for Infectious Disease"/>
            <person name="Wu L."/>
            <person name="Ma J."/>
        </authorList>
    </citation>
    <scope>NUCLEOTIDE SEQUENCE [LARGE SCALE GENOMIC DNA]</scope>
    <source>
        <strain evidence="10">CGMCC 1.19029</strain>
    </source>
</reference>
<keyword evidence="10" id="KW-1185">Reference proteome</keyword>
<keyword evidence="6 8" id="KW-1133">Transmembrane helix</keyword>
<feature type="transmembrane region" description="Helical" evidence="8">
    <location>
        <begin position="208"/>
        <end position="228"/>
    </location>
</feature>
<keyword evidence="3" id="KW-0813">Transport</keyword>
<keyword evidence="5 8" id="KW-0812">Transmembrane</keyword>
<evidence type="ECO:0000256" key="2">
    <source>
        <dbReference type="ARBA" id="ARBA00010110"/>
    </source>
</evidence>